<dbReference type="SMART" id="SM00220">
    <property type="entry name" value="S_TKc"/>
    <property type="match status" value="1"/>
</dbReference>
<evidence type="ECO:0000256" key="3">
    <source>
        <dbReference type="ARBA" id="ARBA00022777"/>
    </source>
</evidence>
<dbReference type="CDD" id="cd14014">
    <property type="entry name" value="STKc_PknB_like"/>
    <property type="match status" value="1"/>
</dbReference>
<evidence type="ECO:0000256" key="1">
    <source>
        <dbReference type="ARBA" id="ARBA00022679"/>
    </source>
</evidence>
<feature type="transmembrane region" description="Helical" evidence="5">
    <location>
        <begin position="531"/>
        <end position="549"/>
    </location>
</feature>
<keyword evidence="2" id="KW-0547">Nucleotide-binding</keyword>
<dbReference type="AlphaFoldDB" id="A0A6J7DKA3"/>
<dbReference type="InterPro" id="IPR011009">
    <property type="entry name" value="Kinase-like_dom_sf"/>
</dbReference>
<evidence type="ECO:0000256" key="5">
    <source>
        <dbReference type="SAM" id="Phobius"/>
    </source>
</evidence>
<name>A0A6J7DKA3_9ZZZZ</name>
<keyword evidence="3" id="KW-0418">Kinase</keyword>
<dbReference type="PANTHER" id="PTHR43289:SF6">
    <property type="entry name" value="SERINE_THREONINE-PROTEIN KINASE NEKL-3"/>
    <property type="match status" value="1"/>
</dbReference>
<dbReference type="PANTHER" id="PTHR43289">
    <property type="entry name" value="MITOGEN-ACTIVATED PROTEIN KINASE KINASE KINASE 20-RELATED"/>
    <property type="match status" value="1"/>
</dbReference>
<proteinExistence type="predicted"/>
<accession>A0A6J7DKA3</accession>
<feature type="transmembrane region" description="Helical" evidence="5">
    <location>
        <begin position="384"/>
        <end position="416"/>
    </location>
</feature>
<dbReference type="PROSITE" id="PS00107">
    <property type="entry name" value="PROTEIN_KINASE_ATP"/>
    <property type="match status" value="1"/>
</dbReference>
<evidence type="ECO:0000256" key="2">
    <source>
        <dbReference type="ARBA" id="ARBA00022741"/>
    </source>
</evidence>
<evidence type="ECO:0000259" key="6">
    <source>
        <dbReference type="PROSITE" id="PS50011"/>
    </source>
</evidence>
<dbReference type="SUPFAM" id="SSF56112">
    <property type="entry name" value="Protein kinase-like (PK-like)"/>
    <property type="match status" value="1"/>
</dbReference>
<evidence type="ECO:0000313" key="7">
    <source>
        <dbReference type="EMBL" id="CAB4869788.1"/>
    </source>
</evidence>
<dbReference type="InterPro" id="IPR008271">
    <property type="entry name" value="Ser/Thr_kinase_AS"/>
</dbReference>
<feature type="domain" description="Protein kinase" evidence="6">
    <location>
        <begin position="34"/>
        <end position="292"/>
    </location>
</feature>
<protein>
    <submittedName>
        <fullName evidence="7">Unannotated protein</fullName>
    </submittedName>
</protein>
<dbReference type="EMBL" id="CAFBLU010000008">
    <property type="protein sequence ID" value="CAB4869788.1"/>
    <property type="molecule type" value="Genomic_DNA"/>
</dbReference>
<feature type="transmembrane region" description="Helical" evidence="5">
    <location>
        <begin position="582"/>
        <end position="603"/>
    </location>
</feature>
<feature type="transmembrane region" description="Helical" evidence="5">
    <location>
        <begin position="555"/>
        <end position="575"/>
    </location>
</feature>
<keyword evidence="4" id="KW-0067">ATP-binding</keyword>
<reference evidence="7" key="1">
    <citation type="submission" date="2020-05" db="EMBL/GenBank/DDBJ databases">
        <authorList>
            <person name="Chiriac C."/>
            <person name="Salcher M."/>
            <person name="Ghai R."/>
            <person name="Kavagutti S V."/>
        </authorList>
    </citation>
    <scope>NUCLEOTIDE SEQUENCE</scope>
</reference>
<dbReference type="PROSITE" id="PS50011">
    <property type="entry name" value="PROTEIN_KINASE_DOM"/>
    <property type="match status" value="1"/>
</dbReference>
<keyword evidence="5" id="KW-0472">Membrane</keyword>
<dbReference type="Pfam" id="PF00069">
    <property type="entry name" value="Pkinase"/>
    <property type="match status" value="1"/>
</dbReference>
<keyword evidence="5" id="KW-1133">Transmembrane helix</keyword>
<keyword evidence="5" id="KW-0812">Transmembrane</keyword>
<dbReference type="GO" id="GO:0005524">
    <property type="term" value="F:ATP binding"/>
    <property type="evidence" value="ECO:0007669"/>
    <property type="project" value="UniProtKB-KW"/>
</dbReference>
<gene>
    <name evidence="7" type="ORF">UFOPK3444_00656</name>
</gene>
<sequence>MFWAGKTFWTAKLDRMARTRDQSPPQSTVVLERYRLVESIGSGAFGTVWRAEDEHLQRDVAVKAIPADLAGERAEREIRAAARLSHPGVVTLHEASSDETHTYLVSEYVRGMTLGQIYAEGRCSDRDVVRIGAALAAALDHAHSQGVIHRDVKPGNILIPDAPKSEAGIVKLADFGIARLSGESSLTRTGDVIGTLAYMSPEQASAQPIGPETDLWALAIVVFEGLTGSNPVRGRTAAETARNLASGEFPLLVDERPDLEERLVEAVDRALEPDPNDRGTLAELGEALAAAVEGTDDEPGTIAPAIRRGGEEIRIRRNTPEEMEQRREPLAPRPGGDTVIASAAGIGKAPSLGWVRRAVAATAAGGVSLLWSLELAPASERASIWIVAGVVTALVAVFPRAGWFAGVVGAVIAMAAAGKTGEALVLAAALLPCAPLLWRMPEWWSLPSLAPLLGSPGFAGAWPAFAAFAGSAWLRFAAGAVGAWQIGCAELLLNRTLLGGPPAKADAAAVWAQDPGGAVTHGLIPLLQGPLPAVAGVWGLGALVLPLVVRGENAVADAVCGAIWAGVIGLATATVSGGLSRGVLAGALGGAAIVVALRGLPIFDSRDEDDGPRTMIKRLRGI</sequence>
<dbReference type="InterPro" id="IPR017441">
    <property type="entry name" value="Protein_kinase_ATP_BS"/>
</dbReference>
<organism evidence="7">
    <name type="scientific">freshwater metagenome</name>
    <dbReference type="NCBI Taxonomy" id="449393"/>
    <lineage>
        <taxon>unclassified sequences</taxon>
        <taxon>metagenomes</taxon>
        <taxon>ecological metagenomes</taxon>
    </lineage>
</organism>
<dbReference type="InterPro" id="IPR000719">
    <property type="entry name" value="Prot_kinase_dom"/>
</dbReference>
<keyword evidence="1" id="KW-0808">Transferase</keyword>
<dbReference type="PROSITE" id="PS00108">
    <property type="entry name" value="PROTEIN_KINASE_ST"/>
    <property type="match status" value="1"/>
</dbReference>
<dbReference type="Gene3D" id="1.10.510.10">
    <property type="entry name" value="Transferase(Phosphotransferase) domain 1"/>
    <property type="match status" value="1"/>
</dbReference>
<dbReference type="GO" id="GO:0004674">
    <property type="term" value="F:protein serine/threonine kinase activity"/>
    <property type="evidence" value="ECO:0007669"/>
    <property type="project" value="TreeGrafter"/>
</dbReference>
<evidence type="ECO:0000256" key="4">
    <source>
        <dbReference type="ARBA" id="ARBA00022840"/>
    </source>
</evidence>